<dbReference type="EMBL" id="CP133586">
    <property type="protein sequence ID" value="WMT14058.1"/>
    <property type="molecule type" value="Genomic_DNA"/>
</dbReference>
<evidence type="ECO:0000256" key="1">
    <source>
        <dbReference type="SAM" id="Phobius"/>
    </source>
</evidence>
<accession>A0ABY9PLD4</accession>
<keyword evidence="1" id="KW-0812">Transmembrane</keyword>
<feature type="transmembrane region" description="Helical" evidence="1">
    <location>
        <begin position="219"/>
        <end position="236"/>
    </location>
</feature>
<dbReference type="Proteomes" id="UP001235341">
    <property type="component" value="Chromosome"/>
</dbReference>
<name>A0ABY9PLD4_SERFO</name>
<gene>
    <name evidence="2" type="ORF">RFB13_23125</name>
</gene>
<feature type="transmembrane region" description="Helical" evidence="1">
    <location>
        <begin position="195"/>
        <end position="212"/>
    </location>
</feature>
<evidence type="ECO:0000313" key="2">
    <source>
        <dbReference type="EMBL" id="WMT14058.1"/>
    </source>
</evidence>
<feature type="transmembrane region" description="Helical" evidence="1">
    <location>
        <begin position="274"/>
        <end position="292"/>
    </location>
</feature>
<sequence length="334" mass="35984">MANDTAAAVIPNRGAWTRLIERLRPVTPAALRVAALRRFAVGITLLTIAGHVYLGFEQSIAQPLVAVLTCYITELFMETVISRHEQRRPLYASAAGSSVRVKVTTLIDFLLPAHISGLALGMLLYASNRLDLFIVAAVVAMSSKYCFRVWTGKRYSHYFNPSNFGIAVVLLFFPETISIAAPYQFTAELGATGDIVLPVVVTIIGLFLNIVFTARAPLIVAWIGGFVLQAALRSGLDPNVDFDAALAPLTGMALILFTLYMVTDPGTTPYSTRGQIIFGLSVALVYGLLMVFHQVFGVFVALTIVCAGRGILLAISNRRGAKVLSTSEVQSNAG</sequence>
<feature type="transmembrane region" description="Helical" evidence="1">
    <location>
        <begin position="35"/>
        <end position="54"/>
    </location>
</feature>
<feature type="transmembrane region" description="Helical" evidence="1">
    <location>
        <begin position="298"/>
        <end position="315"/>
    </location>
</feature>
<feature type="transmembrane region" description="Helical" evidence="1">
    <location>
        <begin position="242"/>
        <end position="262"/>
    </location>
</feature>
<evidence type="ECO:0000313" key="3">
    <source>
        <dbReference type="Proteomes" id="UP001235341"/>
    </source>
</evidence>
<keyword evidence="1" id="KW-0472">Membrane</keyword>
<proteinExistence type="predicted"/>
<feature type="transmembrane region" description="Helical" evidence="1">
    <location>
        <begin position="132"/>
        <end position="151"/>
    </location>
</feature>
<keyword evidence="3" id="KW-1185">Reference proteome</keyword>
<keyword evidence="1" id="KW-1133">Transmembrane helix</keyword>
<reference evidence="2 3" key="1">
    <citation type="submission" date="2023-08" db="EMBL/GenBank/DDBJ databases">
        <title>Complete Genome and Methylome dissection of Serratia fonticola NEB369.</title>
        <authorList>
            <person name="Fomenkov A."/>
            <person name="Roberts R.D."/>
        </authorList>
    </citation>
    <scope>NUCLEOTIDE SEQUENCE [LARGE SCALE GENOMIC DNA]</scope>
    <source>
        <strain evidence="2 3">NEB369</strain>
    </source>
</reference>
<feature type="transmembrane region" description="Helical" evidence="1">
    <location>
        <begin position="103"/>
        <end position="126"/>
    </location>
</feature>
<organism evidence="2 3">
    <name type="scientific">Serratia fonticola</name>
    <dbReference type="NCBI Taxonomy" id="47917"/>
    <lineage>
        <taxon>Bacteria</taxon>
        <taxon>Pseudomonadati</taxon>
        <taxon>Pseudomonadota</taxon>
        <taxon>Gammaproteobacteria</taxon>
        <taxon>Enterobacterales</taxon>
        <taxon>Yersiniaceae</taxon>
        <taxon>Serratia</taxon>
    </lineage>
</organism>
<feature type="transmembrane region" description="Helical" evidence="1">
    <location>
        <begin position="163"/>
        <end position="183"/>
    </location>
</feature>
<dbReference type="RefSeq" id="WP_309205414.1">
    <property type="nucleotide sequence ID" value="NZ_CP133586.1"/>
</dbReference>
<feature type="transmembrane region" description="Helical" evidence="1">
    <location>
        <begin position="60"/>
        <end position="82"/>
    </location>
</feature>
<protein>
    <submittedName>
        <fullName evidence="2">RnfABCDGE type electron transport complex subunit D</fullName>
    </submittedName>
</protein>